<sequence length="326" mass="37046">MTSHVKTLDEHNCEGELKENIETESWMSSLPASLHHLPISKLAIPGTHDSGTFSLSKTLSPDADEHLKCLSKFPLVGPIIGSIICNWAQCQKLDFTQQLYAGIRYFDLRVATRTGSEDFFLVHTVFGPKISDLVEAVLMFLEAHSHEVVLLDLNHFYAMEMKDHELLMEYLISKFGSKICNRCYDISELTLHNLWNHRKQVIIFYQSQAARGIKEFWPAHSIVSPWPNTDQPKACIEYLNQCFSTSHTRNFKVCQGVLTPTLETIIKGLYHHGNVKTLSETLLPLLCPWIQHDHACPLTIVIADFTDKGDLIQEILALNYKRAVSV</sequence>
<dbReference type="SMART" id="SM00148">
    <property type="entry name" value="PLCXc"/>
    <property type="match status" value="1"/>
</dbReference>
<dbReference type="Gene3D" id="3.20.20.190">
    <property type="entry name" value="Phosphatidylinositol (PI) phosphodiesterase"/>
    <property type="match status" value="1"/>
</dbReference>
<dbReference type="GO" id="GO:0006629">
    <property type="term" value="P:lipid metabolic process"/>
    <property type="evidence" value="ECO:0007669"/>
    <property type="project" value="InterPro"/>
</dbReference>
<reference evidence="2" key="1">
    <citation type="submission" date="2014-12" db="EMBL/GenBank/DDBJ databases">
        <title>Insight into the proteome of Arion vulgaris.</title>
        <authorList>
            <person name="Aradska J."/>
            <person name="Bulat T."/>
            <person name="Smidak R."/>
            <person name="Sarate P."/>
            <person name="Gangsoo J."/>
            <person name="Sialana F."/>
            <person name="Bilban M."/>
            <person name="Lubec G."/>
        </authorList>
    </citation>
    <scope>NUCLEOTIDE SEQUENCE</scope>
    <source>
        <tissue evidence="2">Skin</tissue>
    </source>
</reference>
<dbReference type="EMBL" id="HACG01028940">
    <property type="protein sequence ID" value="CEK75805.1"/>
    <property type="molecule type" value="Transcribed_RNA"/>
</dbReference>
<evidence type="ECO:0000313" key="2">
    <source>
        <dbReference type="EMBL" id="CEK75803.1"/>
    </source>
</evidence>
<dbReference type="EMBL" id="HACG01028938">
    <property type="protein sequence ID" value="CEK75803.1"/>
    <property type="molecule type" value="Transcribed_RNA"/>
</dbReference>
<organism evidence="2">
    <name type="scientific">Arion vulgaris</name>
    <dbReference type="NCBI Taxonomy" id="1028688"/>
    <lineage>
        <taxon>Eukaryota</taxon>
        <taxon>Metazoa</taxon>
        <taxon>Spiralia</taxon>
        <taxon>Lophotrochozoa</taxon>
        <taxon>Mollusca</taxon>
        <taxon>Gastropoda</taxon>
        <taxon>Heterobranchia</taxon>
        <taxon>Euthyneura</taxon>
        <taxon>Panpulmonata</taxon>
        <taxon>Eupulmonata</taxon>
        <taxon>Stylommatophora</taxon>
        <taxon>Helicina</taxon>
        <taxon>Arionoidea</taxon>
        <taxon>Arionidae</taxon>
        <taxon>Arion</taxon>
    </lineage>
</organism>
<dbReference type="PANTHER" id="PTHR13593">
    <property type="match status" value="1"/>
</dbReference>
<proteinExistence type="predicted"/>
<dbReference type="GO" id="GO:0008081">
    <property type="term" value="F:phosphoric diester hydrolase activity"/>
    <property type="evidence" value="ECO:0007669"/>
    <property type="project" value="InterPro"/>
</dbReference>
<name>A0A0B7A4R3_9EUPU</name>
<dbReference type="InterPro" id="IPR042158">
    <property type="entry name" value="PLCXD1/2/3"/>
</dbReference>
<feature type="domain" description="Phosphatidylinositol-specific phospholipase C X" evidence="1">
    <location>
        <begin position="33"/>
        <end position="206"/>
    </location>
</feature>
<dbReference type="CDD" id="cd08616">
    <property type="entry name" value="PI-PLCXD1c"/>
    <property type="match status" value="1"/>
</dbReference>
<dbReference type="InterPro" id="IPR051057">
    <property type="entry name" value="PI-PLC_domain"/>
</dbReference>
<protein>
    <recommendedName>
        <fullName evidence="1">Phosphatidylinositol-specific phospholipase C X domain-containing protein</fullName>
    </recommendedName>
</protein>
<dbReference type="PROSITE" id="PS50007">
    <property type="entry name" value="PIPLC_X_DOMAIN"/>
    <property type="match status" value="1"/>
</dbReference>
<dbReference type="InterPro" id="IPR000909">
    <property type="entry name" value="PLipase_C_PInositol-sp_X_dom"/>
</dbReference>
<dbReference type="InterPro" id="IPR017946">
    <property type="entry name" value="PLC-like_Pdiesterase_TIM-brl"/>
</dbReference>
<evidence type="ECO:0000259" key="1">
    <source>
        <dbReference type="SMART" id="SM00148"/>
    </source>
</evidence>
<dbReference type="SUPFAM" id="SSF51695">
    <property type="entry name" value="PLC-like phosphodiesterases"/>
    <property type="match status" value="1"/>
</dbReference>
<gene>
    <name evidence="2" type="primary">ORF97102</name>
    <name evidence="3" type="synonym">ORF97105</name>
</gene>
<evidence type="ECO:0000313" key="3">
    <source>
        <dbReference type="EMBL" id="CEK75805.1"/>
    </source>
</evidence>
<dbReference type="PANTHER" id="PTHR13593:SF113">
    <property type="entry name" value="SI:DKEY-266F7.9"/>
    <property type="match status" value="1"/>
</dbReference>
<accession>A0A0B7A4R3</accession>
<dbReference type="AlphaFoldDB" id="A0A0B7A4R3"/>